<accession>A0AAX4PCD2</accession>
<dbReference type="Proteomes" id="UP001472866">
    <property type="component" value="Chromosome 08"/>
</dbReference>
<proteinExistence type="predicted"/>
<gene>
    <name evidence="3" type="ORF">HKI87_08g55540</name>
</gene>
<sequence length="213" mass="23378">MASRGEGIRRAGRALCRHWRGYCAGPGGSKTNKPPPSEPLAAKKPEYLTSKEDLEGAKQAEDYAKMASAFMFPWEKRALDGGGGGLSNTEKGYWVVFGGAMLYFGFKLATNKGKSEEATEGAKREEERVDNLKRQRAMAVLRGESIIGGVEDPFEGLSPEEIDEYVKSNTKHTLTPDLLQHLPKLEEEDEFDGLTPEEINALVEKKKGASSPQ</sequence>
<feature type="region of interest" description="Disordered" evidence="2">
    <location>
        <begin position="24"/>
        <end position="54"/>
    </location>
</feature>
<evidence type="ECO:0000256" key="1">
    <source>
        <dbReference type="SAM" id="Coils"/>
    </source>
</evidence>
<dbReference type="AlphaFoldDB" id="A0AAX4PCD2"/>
<reference evidence="3 4" key="1">
    <citation type="submission" date="2024-03" db="EMBL/GenBank/DDBJ databases">
        <title>Complete genome sequence of the green alga Chloropicon roscoffensis RCC1871.</title>
        <authorList>
            <person name="Lemieux C."/>
            <person name="Pombert J.-F."/>
            <person name="Otis C."/>
            <person name="Turmel M."/>
        </authorList>
    </citation>
    <scope>NUCLEOTIDE SEQUENCE [LARGE SCALE GENOMIC DNA]</scope>
    <source>
        <strain evidence="3 4">RCC1871</strain>
    </source>
</reference>
<keyword evidence="4" id="KW-1185">Reference proteome</keyword>
<feature type="coiled-coil region" evidence="1">
    <location>
        <begin position="115"/>
        <end position="142"/>
    </location>
</feature>
<dbReference type="EMBL" id="CP151508">
    <property type="protein sequence ID" value="WZN64000.1"/>
    <property type="molecule type" value="Genomic_DNA"/>
</dbReference>
<protein>
    <submittedName>
        <fullName evidence="3">Uncharacterized protein</fullName>
    </submittedName>
</protein>
<evidence type="ECO:0000313" key="4">
    <source>
        <dbReference type="Proteomes" id="UP001472866"/>
    </source>
</evidence>
<keyword evidence="1" id="KW-0175">Coiled coil</keyword>
<evidence type="ECO:0000313" key="3">
    <source>
        <dbReference type="EMBL" id="WZN64000.1"/>
    </source>
</evidence>
<name>A0AAX4PCD2_9CHLO</name>
<organism evidence="3 4">
    <name type="scientific">Chloropicon roscoffensis</name>
    <dbReference type="NCBI Taxonomy" id="1461544"/>
    <lineage>
        <taxon>Eukaryota</taxon>
        <taxon>Viridiplantae</taxon>
        <taxon>Chlorophyta</taxon>
        <taxon>Chloropicophyceae</taxon>
        <taxon>Chloropicales</taxon>
        <taxon>Chloropicaceae</taxon>
        <taxon>Chloropicon</taxon>
    </lineage>
</organism>
<evidence type="ECO:0000256" key="2">
    <source>
        <dbReference type="SAM" id="MobiDB-lite"/>
    </source>
</evidence>
<feature type="compositionally biased region" description="Basic and acidic residues" evidence="2">
    <location>
        <begin position="41"/>
        <end position="54"/>
    </location>
</feature>